<feature type="region of interest" description="Disordered" evidence="1">
    <location>
        <begin position="233"/>
        <end position="255"/>
    </location>
</feature>
<name>A0AAV1DES4_OLDCO</name>
<proteinExistence type="predicted"/>
<accession>A0AAV1DES4</accession>
<dbReference type="Proteomes" id="UP001161247">
    <property type="component" value="Chromosome 5"/>
</dbReference>
<evidence type="ECO:0000313" key="3">
    <source>
        <dbReference type="Proteomes" id="UP001161247"/>
    </source>
</evidence>
<gene>
    <name evidence="2" type="ORF">OLC1_LOCUS14193</name>
</gene>
<keyword evidence="3" id="KW-1185">Reference proteome</keyword>
<dbReference type="AlphaFoldDB" id="A0AAV1DES4"/>
<evidence type="ECO:0000313" key="2">
    <source>
        <dbReference type="EMBL" id="CAI9105510.1"/>
    </source>
</evidence>
<protein>
    <submittedName>
        <fullName evidence="2">OLC1v1004441C1</fullName>
    </submittedName>
</protein>
<evidence type="ECO:0000256" key="1">
    <source>
        <dbReference type="SAM" id="MobiDB-lite"/>
    </source>
</evidence>
<dbReference type="EMBL" id="OX459122">
    <property type="protein sequence ID" value="CAI9105510.1"/>
    <property type="molecule type" value="Genomic_DNA"/>
</dbReference>
<sequence>MELVTKAAESEKGYAYAKNCFLEMEEKIDTCVGKGKQVEEANRVMPIVKDVAESISAAPSEIEFELDENKIKGLKPKARITYQTSKRPKNALERVATKCRSKAKKKDTVVETLQIFEPNELHFPEVMLCDSSKRTSHLQHFPQVMFGHLSQEYQHDHHVSPALLSYGRGKQPQFNYASVKENTDLESATKDLKTANRIGIRKGSAQYICIADGPQYHKLVGFSNHQKTIPCESGSGSSQIYKRNQAPLPQKSRGGSKSEAEFLFCSRGGILNPAWTSSSKGTAS</sequence>
<organism evidence="2 3">
    <name type="scientific">Oldenlandia corymbosa var. corymbosa</name>
    <dbReference type="NCBI Taxonomy" id="529605"/>
    <lineage>
        <taxon>Eukaryota</taxon>
        <taxon>Viridiplantae</taxon>
        <taxon>Streptophyta</taxon>
        <taxon>Embryophyta</taxon>
        <taxon>Tracheophyta</taxon>
        <taxon>Spermatophyta</taxon>
        <taxon>Magnoliopsida</taxon>
        <taxon>eudicotyledons</taxon>
        <taxon>Gunneridae</taxon>
        <taxon>Pentapetalae</taxon>
        <taxon>asterids</taxon>
        <taxon>lamiids</taxon>
        <taxon>Gentianales</taxon>
        <taxon>Rubiaceae</taxon>
        <taxon>Rubioideae</taxon>
        <taxon>Spermacoceae</taxon>
        <taxon>Hedyotis-Oldenlandia complex</taxon>
        <taxon>Oldenlandia</taxon>
    </lineage>
</organism>
<reference evidence="2" key="1">
    <citation type="submission" date="2023-03" db="EMBL/GenBank/DDBJ databases">
        <authorList>
            <person name="Julca I."/>
        </authorList>
    </citation>
    <scope>NUCLEOTIDE SEQUENCE</scope>
</reference>